<reference evidence="1 2" key="1">
    <citation type="submission" date="2019-01" db="EMBL/GenBank/DDBJ databases">
        <title>Sequencing of cultivated peanut Arachis hypogaea provides insights into genome evolution and oil improvement.</title>
        <authorList>
            <person name="Chen X."/>
        </authorList>
    </citation>
    <scope>NUCLEOTIDE SEQUENCE [LARGE SCALE GENOMIC DNA]</scope>
    <source>
        <strain evidence="2">cv. Fuhuasheng</strain>
        <tissue evidence="1">Leaves</tissue>
    </source>
</reference>
<organism evidence="1 2">
    <name type="scientific">Arachis hypogaea</name>
    <name type="common">Peanut</name>
    <dbReference type="NCBI Taxonomy" id="3818"/>
    <lineage>
        <taxon>Eukaryota</taxon>
        <taxon>Viridiplantae</taxon>
        <taxon>Streptophyta</taxon>
        <taxon>Embryophyta</taxon>
        <taxon>Tracheophyta</taxon>
        <taxon>Spermatophyta</taxon>
        <taxon>Magnoliopsida</taxon>
        <taxon>eudicotyledons</taxon>
        <taxon>Gunneridae</taxon>
        <taxon>Pentapetalae</taxon>
        <taxon>rosids</taxon>
        <taxon>fabids</taxon>
        <taxon>Fabales</taxon>
        <taxon>Fabaceae</taxon>
        <taxon>Papilionoideae</taxon>
        <taxon>50 kb inversion clade</taxon>
        <taxon>dalbergioids sensu lato</taxon>
        <taxon>Dalbergieae</taxon>
        <taxon>Pterocarpus clade</taxon>
        <taxon>Arachis</taxon>
    </lineage>
</organism>
<evidence type="ECO:0000313" key="2">
    <source>
        <dbReference type="Proteomes" id="UP000289738"/>
    </source>
</evidence>
<dbReference type="AlphaFoldDB" id="A0A445DU10"/>
<dbReference type="EMBL" id="SDMP01000003">
    <property type="protein sequence ID" value="RYR66653.1"/>
    <property type="molecule type" value="Genomic_DNA"/>
</dbReference>
<comment type="caution">
    <text evidence="1">The sequence shown here is derived from an EMBL/GenBank/DDBJ whole genome shotgun (WGS) entry which is preliminary data.</text>
</comment>
<evidence type="ECO:0008006" key="3">
    <source>
        <dbReference type="Google" id="ProtNLM"/>
    </source>
</evidence>
<dbReference type="Proteomes" id="UP000289738">
    <property type="component" value="Chromosome A03"/>
</dbReference>
<accession>A0A445DU10</accession>
<keyword evidence="2" id="KW-1185">Reference proteome</keyword>
<protein>
    <recommendedName>
        <fullName evidence="3">Aspartic peptidase DDI1-type domain-containing protein</fullName>
    </recommendedName>
</protein>
<gene>
    <name evidence="1" type="ORF">Ahy_A03g012700</name>
</gene>
<evidence type="ECO:0000313" key="1">
    <source>
        <dbReference type="EMBL" id="RYR66653.1"/>
    </source>
</evidence>
<proteinExistence type="predicted"/>
<sequence>MSDICVNKVLVDGGAAISLLRERMLTKVEKYFDDLVPTNILVTDYSDVSTPAKGLMTLQVQMGSSHRNTIFCV</sequence>
<name>A0A445DU10_ARAHY</name>